<evidence type="ECO:0000313" key="2">
    <source>
        <dbReference type="Proteomes" id="UP000028960"/>
    </source>
</evidence>
<dbReference type="Proteomes" id="UP000028960">
    <property type="component" value="Segment"/>
</dbReference>
<proteinExistence type="predicted"/>
<sequence>MTNLLNTIEMDFEYYGVQFENGWKHNAYTVELTHNGVTEEFDWKQGMGIHEEPDLENILESLLMDFRTDDDNIMDIYDDEEKAISVLNQLTKQNDKLLNLFTEYEIMKLEDIINEY</sequence>
<dbReference type="EMBL" id="KJ888149">
    <property type="protein sequence ID" value="AII26850.1"/>
    <property type="molecule type" value="Genomic_DNA"/>
</dbReference>
<organism evidence="1 2">
    <name type="scientific">Staphylococcus phage MCE-2014</name>
    <dbReference type="NCBI Taxonomy" id="1524910"/>
    <lineage>
        <taxon>Viruses</taxon>
        <taxon>Duplodnaviria</taxon>
        <taxon>Heunggongvirae</taxon>
        <taxon>Uroviricota</taxon>
        <taxon>Caudoviricetes</taxon>
        <taxon>Herelleviridae</taxon>
        <taxon>Twortvirinae</taxon>
        <taxon>Kayvirus</taxon>
        <taxon>Kayvirus MCE2014</taxon>
    </lineage>
</organism>
<dbReference type="RefSeq" id="YP_009097940.1">
    <property type="nucleotide sequence ID" value="NC_025416.1"/>
</dbReference>
<protein>
    <submittedName>
        <fullName evidence="1">Uncharacterized protein</fullName>
    </submittedName>
</protein>
<accession>A0A076G4I7</accession>
<name>A0A076G4I7_9CAUD</name>
<dbReference type="KEGG" id="vg:22276198"/>
<evidence type="ECO:0000313" key="1">
    <source>
        <dbReference type="EMBL" id="AII26850.1"/>
    </source>
</evidence>
<reference evidence="1 2" key="1">
    <citation type="journal article" date="2014" name="Appl. Environ. Microbiol.">
        <title>Combined Use of Bacteriophage K and a Novel Bacteriophage To Reduce Staphylococcus aureus Biofilm Formation.</title>
        <authorList>
            <person name="Alves D.R."/>
            <person name="Gaudion A."/>
            <person name="Bean J.E."/>
            <person name="Perez Esteban P."/>
            <person name="Arnot T.C."/>
            <person name="Harper D.R."/>
            <person name="Kot W."/>
            <person name="Hansen L.H."/>
            <person name="Enright M.C."/>
            <person name="Jenkins A.T."/>
        </authorList>
    </citation>
    <scope>NUCLEOTIDE SEQUENCE [LARGE SCALE GENOMIC DNA]</scope>
</reference>
<keyword evidence="2" id="KW-1185">Reference proteome</keyword>
<dbReference type="GeneID" id="22276198"/>